<accession>A0ACB9H159</accession>
<evidence type="ECO:0000313" key="2">
    <source>
        <dbReference type="Proteomes" id="UP001055811"/>
    </source>
</evidence>
<organism evidence="1 2">
    <name type="scientific">Cichorium intybus</name>
    <name type="common">Chicory</name>
    <dbReference type="NCBI Taxonomy" id="13427"/>
    <lineage>
        <taxon>Eukaryota</taxon>
        <taxon>Viridiplantae</taxon>
        <taxon>Streptophyta</taxon>
        <taxon>Embryophyta</taxon>
        <taxon>Tracheophyta</taxon>
        <taxon>Spermatophyta</taxon>
        <taxon>Magnoliopsida</taxon>
        <taxon>eudicotyledons</taxon>
        <taxon>Gunneridae</taxon>
        <taxon>Pentapetalae</taxon>
        <taxon>asterids</taxon>
        <taxon>campanulids</taxon>
        <taxon>Asterales</taxon>
        <taxon>Asteraceae</taxon>
        <taxon>Cichorioideae</taxon>
        <taxon>Cichorieae</taxon>
        <taxon>Cichoriinae</taxon>
        <taxon>Cichorium</taxon>
    </lineage>
</organism>
<reference evidence="1 2" key="2">
    <citation type="journal article" date="2022" name="Mol. Ecol. Resour.">
        <title>The genomes of chicory, endive, great burdock and yacon provide insights into Asteraceae paleo-polyploidization history and plant inulin production.</title>
        <authorList>
            <person name="Fan W."/>
            <person name="Wang S."/>
            <person name="Wang H."/>
            <person name="Wang A."/>
            <person name="Jiang F."/>
            <person name="Liu H."/>
            <person name="Zhao H."/>
            <person name="Xu D."/>
            <person name="Zhang Y."/>
        </authorList>
    </citation>
    <scope>NUCLEOTIDE SEQUENCE [LARGE SCALE GENOMIC DNA]</scope>
    <source>
        <strain evidence="2">cv. Punajuju</strain>
        <tissue evidence="1">Leaves</tissue>
    </source>
</reference>
<proteinExistence type="predicted"/>
<name>A0ACB9H159_CICIN</name>
<gene>
    <name evidence="1" type="ORF">L2E82_01795</name>
</gene>
<evidence type="ECO:0000313" key="1">
    <source>
        <dbReference type="EMBL" id="KAI3789011.1"/>
    </source>
</evidence>
<keyword evidence="2" id="KW-1185">Reference proteome</keyword>
<reference evidence="2" key="1">
    <citation type="journal article" date="2022" name="Mol. Ecol. Resour.">
        <title>The genomes of chicory, endive, great burdock and yacon provide insights into Asteraceae palaeo-polyploidization history and plant inulin production.</title>
        <authorList>
            <person name="Fan W."/>
            <person name="Wang S."/>
            <person name="Wang H."/>
            <person name="Wang A."/>
            <person name="Jiang F."/>
            <person name="Liu H."/>
            <person name="Zhao H."/>
            <person name="Xu D."/>
            <person name="Zhang Y."/>
        </authorList>
    </citation>
    <scope>NUCLEOTIDE SEQUENCE [LARGE SCALE GENOMIC DNA]</scope>
    <source>
        <strain evidence="2">cv. Punajuju</strain>
    </source>
</reference>
<protein>
    <submittedName>
        <fullName evidence="1">Uncharacterized protein</fullName>
    </submittedName>
</protein>
<dbReference type="EMBL" id="CM042009">
    <property type="protein sequence ID" value="KAI3789011.1"/>
    <property type="molecule type" value="Genomic_DNA"/>
</dbReference>
<comment type="caution">
    <text evidence="1">The sequence shown here is derived from an EMBL/GenBank/DDBJ whole genome shotgun (WGS) entry which is preliminary data.</text>
</comment>
<dbReference type="Proteomes" id="UP001055811">
    <property type="component" value="Linkage Group LG01"/>
</dbReference>
<sequence length="465" mass="51727">MNTNLWFTTIDVSPPNPRLIVATLIGLANVFRKLVLKIVHQGASTICYVALHPQVNGAFEKFTRLMLGRKELFNGPSSIQPHSSFTSDISRCMTKARKLGVSTPVLYAVDPVSHTLSFEYVEGPSIKDIFLEFGLTGIVEEKMDDVALQIGDTIGKLHDGGVIHGDLTTFNMLWRSDTNQLSKTQISGEHGPQRVEILPLHLTSGEHAIKEVVEKAVSLFGGEGVDYVIHNAAYERPITYHSPEEEIAFGPGCWLWDYLRRSGASGFLLPLSGGANSSSVAGIVGCMCQLVVKVIENSLLTARNLQNVYFTRFLWDLKTVLVPCGHHEELLLDRPVRLDLPKERGAFTPASGGTNQPTEQLYKRLDGAWTETKVTSEKVKETLGIGKPESTESSSSSANESSGTKDDERWRLKVDRRKRKGVSKSTFLFDRRCYRRNPNCGTDILRCFKINFPLRSQMLSEKSQL</sequence>